<proteinExistence type="inferred from homology"/>
<keyword evidence="3" id="KW-1003">Cell membrane</keyword>
<evidence type="ECO:0000256" key="9">
    <source>
        <dbReference type="ARBA" id="ARBA00030642"/>
    </source>
</evidence>
<name>A0A1U9Z303_9HYPH</name>
<evidence type="ECO:0000256" key="7">
    <source>
        <dbReference type="ARBA" id="ARBA00023136"/>
    </source>
</evidence>
<evidence type="ECO:0000256" key="6">
    <source>
        <dbReference type="ARBA" id="ARBA00022989"/>
    </source>
</evidence>
<comment type="subcellular location">
    <subcellularLocation>
        <location evidence="1">Cell inner membrane</location>
        <topology evidence="1">Single-pass type II membrane protein</topology>
        <orientation evidence="1">Periplasmic side</orientation>
    </subcellularLocation>
</comment>
<dbReference type="SUPFAM" id="SSF109998">
    <property type="entry name" value="Triger factor/SurA peptide-binding domain-like"/>
    <property type="match status" value="1"/>
</dbReference>
<gene>
    <name evidence="16" type="primary">ppiD</name>
    <name evidence="16" type="ORF">Mame_02752</name>
</gene>
<sequence>MLETLRKGAQTWVAKLLLILLIISFGVWGASSAFLSGNSDVVLKVGDKTVSANEYRLAYQRQLNSLSNQFGRRLTGEEARMIGVDQQVNAQLVAGAALDQLADDMNLGLSEDRLAEIIAQDPAFQNADGRFDRQRFSALLRNVGLNEDDYVAERSKVAVRSQVVDGIADGFVPPKALVDAISEYRNQSRGVDYIVLNNAFIEPVKSPGDEVLKPWFEQRKAAYRAPEYRKVSYVALHPSDIADPAAITDAAVREDYDARISSFTTPEERRIQQLTFSDQAEAEQAAQALADGTKTFDQLISEQGKTTGDVTLGIFTKGQFPDASIDEAAFAIENEGGTSEVVQGNFGPVILRVTAISPEQVTPFDQVKDRIRQELAEQQATDDILNVENQYEDQRAGGASMAEAAQSLGLEPVTIDAIDAQGNDESGTPVADIPLGTELVASAFDSDIGVENLPLTLNDGGVVWYEVVDITPSRDREFDEVRSQVEVDWAAEQQREALADKASELQARVEGGESLQQIADELAIDVNSVTSVTRTTQNDDLGPEAVAAAFSGPLGTVATAPRDSGTEQVVLKVVAVVNPVGTLAASGDDQAVNAIASYAGDDILDEMINKLQGEYGVTINQTLAQQAINLR</sequence>
<keyword evidence="7 14" id="KW-0472">Membrane</keyword>
<evidence type="ECO:0000256" key="4">
    <source>
        <dbReference type="ARBA" id="ARBA00022519"/>
    </source>
</evidence>
<dbReference type="EMBL" id="CP020330">
    <property type="protein sequence ID" value="AQZ52077.1"/>
    <property type="molecule type" value="Genomic_DNA"/>
</dbReference>
<evidence type="ECO:0000313" key="16">
    <source>
        <dbReference type="EMBL" id="AQZ52077.1"/>
    </source>
</evidence>
<keyword evidence="8" id="KW-0143">Chaperone</keyword>
<dbReference type="KEGG" id="mmed:Mame_02752"/>
<organism evidence="16 17">
    <name type="scientific">Martelella mediterranea DSM 17316</name>
    <dbReference type="NCBI Taxonomy" id="1122214"/>
    <lineage>
        <taxon>Bacteria</taxon>
        <taxon>Pseudomonadati</taxon>
        <taxon>Pseudomonadota</taxon>
        <taxon>Alphaproteobacteria</taxon>
        <taxon>Hyphomicrobiales</taxon>
        <taxon>Aurantimonadaceae</taxon>
        <taxon>Martelella</taxon>
    </lineage>
</organism>
<dbReference type="PANTHER" id="PTHR47529:SF1">
    <property type="entry name" value="PERIPLASMIC CHAPERONE PPID"/>
    <property type="match status" value="1"/>
</dbReference>
<dbReference type="SUPFAM" id="SSF54534">
    <property type="entry name" value="FKBP-like"/>
    <property type="match status" value="1"/>
</dbReference>
<evidence type="ECO:0000256" key="2">
    <source>
        <dbReference type="ARBA" id="ARBA00018370"/>
    </source>
</evidence>
<keyword evidence="6 14" id="KW-1133">Transmembrane helix</keyword>
<reference evidence="16 17" key="1">
    <citation type="submission" date="2017-03" db="EMBL/GenBank/DDBJ databases">
        <title>Foreign affairs: Plasmid Transfer between Roseobacters and Rhizobia.</title>
        <authorList>
            <person name="Bartling P."/>
            <person name="Bunk B."/>
            <person name="Overmann J."/>
            <person name="Brinkmann H."/>
            <person name="Petersen J."/>
        </authorList>
    </citation>
    <scope>NUCLEOTIDE SEQUENCE [LARGE SCALE GENOMIC DNA]</scope>
    <source>
        <strain evidence="16 17">MACL11</strain>
    </source>
</reference>
<evidence type="ECO:0000256" key="13">
    <source>
        <dbReference type="ARBA" id="ARBA00042775"/>
    </source>
</evidence>
<dbReference type="AlphaFoldDB" id="A0A1U9Z303"/>
<dbReference type="eggNOG" id="COG0760">
    <property type="taxonomic scope" value="Bacteria"/>
</dbReference>
<dbReference type="GO" id="GO:0005886">
    <property type="term" value="C:plasma membrane"/>
    <property type="evidence" value="ECO:0007669"/>
    <property type="project" value="UniProtKB-SubCell"/>
</dbReference>
<protein>
    <recommendedName>
        <fullName evidence="2">Parvulin-like PPIase</fullName>
    </recommendedName>
    <alternativeName>
        <fullName evidence="9">Peptidyl-prolyl cis-trans isomerase plp</fullName>
    </alternativeName>
    <alternativeName>
        <fullName evidence="12">Periplasmic chaperone PpiD</fullName>
    </alternativeName>
    <alternativeName>
        <fullName evidence="13">Periplasmic folding chaperone</fullName>
    </alternativeName>
    <alternativeName>
        <fullName evidence="10">Rotamase plp</fullName>
    </alternativeName>
</protein>
<dbReference type="InterPro" id="IPR046357">
    <property type="entry name" value="PPIase_dom_sf"/>
</dbReference>
<dbReference type="Pfam" id="PF13145">
    <property type="entry name" value="Rotamase_2"/>
    <property type="match status" value="1"/>
</dbReference>
<dbReference type="Pfam" id="PF13624">
    <property type="entry name" value="SurA_N_3"/>
    <property type="match status" value="1"/>
</dbReference>
<evidence type="ECO:0000256" key="5">
    <source>
        <dbReference type="ARBA" id="ARBA00022692"/>
    </source>
</evidence>
<keyword evidence="4" id="KW-0997">Cell inner membrane</keyword>
<keyword evidence="16" id="KW-0413">Isomerase</keyword>
<dbReference type="Gene3D" id="3.10.50.40">
    <property type="match status" value="1"/>
</dbReference>
<dbReference type="InterPro" id="IPR052029">
    <property type="entry name" value="PpiD_chaperone"/>
</dbReference>
<evidence type="ECO:0000256" key="1">
    <source>
        <dbReference type="ARBA" id="ARBA00004382"/>
    </source>
</evidence>
<dbReference type="PANTHER" id="PTHR47529">
    <property type="entry name" value="PEPTIDYL-PROLYL CIS-TRANS ISOMERASE D"/>
    <property type="match status" value="1"/>
</dbReference>
<evidence type="ECO:0000256" key="11">
    <source>
        <dbReference type="ARBA" id="ARBA00038408"/>
    </source>
</evidence>
<evidence type="ECO:0000256" key="14">
    <source>
        <dbReference type="SAM" id="Phobius"/>
    </source>
</evidence>
<keyword evidence="5 14" id="KW-0812">Transmembrane</keyword>
<comment type="similarity">
    <text evidence="11">Belongs to the PpiD chaperone family.</text>
</comment>
<evidence type="ECO:0000259" key="15">
    <source>
        <dbReference type="Pfam" id="PF13145"/>
    </source>
</evidence>
<dbReference type="STRING" id="1122214.Mame_02752"/>
<dbReference type="GO" id="GO:0003755">
    <property type="term" value="F:peptidyl-prolyl cis-trans isomerase activity"/>
    <property type="evidence" value="ECO:0007669"/>
    <property type="project" value="InterPro"/>
</dbReference>
<dbReference type="InterPro" id="IPR027304">
    <property type="entry name" value="Trigger_fact/SurA_dom_sf"/>
</dbReference>
<dbReference type="OrthoDB" id="9768393at2"/>
<evidence type="ECO:0000256" key="10">
    <source>
        <dbReference type="ARBA" id="ARBA00031484"/>
    </source>
</evidence>
<evidence type="ECO:0000256" key="8">
    <source>
        <dbReference type="ARBA" id="ARBA00023186"/>
    </source>
</evidence>
<dbReference type="RefSeq" id="WP_018063066.1">
    <property type="nucleotide sequence ID" value="NZ_AQWH01000002.1"/>
</dbReference>
<accession>A0A1U9Z303</accession>
<evidence type="ECO:0000313" key="17">
    <source>
        <dbReference type="Proteomes" id="UP000191135"/>
    </source>
</evidence>
<evidence type="ECO:0000256" key="3">
    <source>
        <dbReference type="ARBA" id="ARBA00022475"/>
    </source>
</evidence>
<evidence type="ECO:0000256" key="12">
    <source>
        <dbReference type="ARBA" id="ARBA00040743"/>
    </source>
</evidence>
<dbReference type="InterPro" id="IPR000297">
    <property type="entry name" value="PPIase_PpiC"/>
</dbReference>
<feature type="transmembrane region" description="Helical" evidence="14">
    <location>
        <begin position="12"/>
        <end position="35"/>
    </location>
</feature>
<feature type="domain" description="PpiC" evidence="15">
    <location>
        <begin position="247"/>
        <end position="369"/>
    </location>
</feature>
<keyword evidence="17" id="KW-1185">Reference proteome</keyword>
<dbReference type="Proteomes" id="UP000191135">
    <property type="component" value="Chromosome"/>
</dbReference>